<evidence type="ECO:0000313" key="1">
    <source>
        <dbReference type="EMBL" id="SHG06523.1"/>
    </source>
</evidence>
<protein>
    <submittedName>
        <fullName evidence="1">Uncharacterized protein</fullName>
    </submittedName>
</protein>
<dbReference type="RefSeq" id="WP_072889763.1">
    <property type="nucleotide sequence ID" value="NZ_FQVW01000014.1"/>
</dbReference>
<name>A0A1M5GSC7_9BACI</name>
<evidence type="ECO:0000313" key="2">
    <source>
        <dbReference type="Proteomes" id="UP000183988"/>
    </source>
</evidence>
<keyword evidence="2" id="KW-1185">Reference proteome</keyword>
<dbReference type="AlphaFoldDB" id="A0A1M5GSC7"/>
<dbReference type="Proteomes" id="UP000183988">
    <property type="component" value="Unassembled WGS sequence"/>
</dbReference>
<proteinExistence type="predicted"/>
<organism evidence="1 2">
    <name type="scientific">Ornithinibacillus halophilus</name>
    <dbReference type="NCBI Taxonomy" id="930117"/>
    <lineage>
        <taxon>Bacteria</taxon>
        <taxon>Bacillati</taxon>
        <taxon>Bacillota</taxon>
        <taxon>Bacilli</taxon>
        <taxon>Bacillales</taxon>
        <taxon>Bacillaceae</taxon>
        <taxon>Ornithinibacillus</taxon>
    </lineage>
</organism>
<dbReference type="OrthoDB" id="5567843at2"/>
<gene>
    <name evidence="1" type="ORF">SAMN05216225_101433</name>
</gene>
<accession>A0A1M5GSC7</accession>
<sequence>MDKRTLVEKDFREGALLVKELDNANFPVHAALWLYDLDRECWRLIIASKSYDHTGPAKAYRSINDVLMELRQNNQDYNIDLSNIVFVRTNDRLIEILSTTIHTGPDKVAGIRFSRNAIENYYIEDAYIYRIA</sequence>
<reference evidence="1 2" key="1">
    <citation type="submission" date="2016-11" db="EMBL/GenBank/DDBJ databases">
        <authorList>
            <person name="Jaros S."/>
            <person name="Januszkiewicz K."/>
            <person name="Wedrychowicz H."/>
        </authorList>
    </citation>
    <scope>NUCLEOTIDE SEQUENCE [LARGE SCALE GENOMIC DNA]</scope>
    <source>
        <strain evidence="1 2">IBRC-M 10683</strain>
    </source>
</reference>
<dbReference type="EMBL" id="FQVW01000014">
    <property type="protein sequence ID" value="SHG06523.1"/>
    <property type="molecule type" value="Genomic_DNA"/>
</dbReference>